<accession>A0A3S2UPZ3</accession>
<feature type="transmembrane region" description="Helical" evidence="1">
    <location>
        <begin position="36"/>
        <end position="59"/>
    </location>
</feature>
<keyword evidence="1" id="KW-0472">Membrane</keyword>
<keyword evidence="1" id="KW-0812">Transmembrane</keyword>
<evidence type="ECO:0000256" key="1">
    <source>
        <dbReference type="SAM" id="Phobius"/>
    </source>
</evidence>
<name>A0A3S2UPZ3_9SPHI</name>
<reference evidence="2 3" key="1">
    <citation type="submission" date="2019-01" db="EMBL/GenBank/DDBJ databases">
        <authorList>
            <person name="Chen W.-M."/>
        </authorList>
    </citation>
    <scope>NUCLEOTIDE SEQUENCE [LARGE SCALE GENOMIC DNA]</scope>
    <source>
        <strain evidence="2 3">YBJ-36</strain>
    </source>
</reference>
<dbReference type="RefSeq" id="WP_127703947.1">
    <property type="nucleotide sequence ID" value="NZ_SACK01000002.1"/>
</dbReference>
<comment type="caution">
    <text evidence="2">The sequence shown here is derived from an EMBL/GenBank/DDBJ whole genome shotgun (WGS) entry which is preliminary data.</text>
</comment>
<gene>
    <name evidence="2" type="ORF">EOD41_06305</name>
</gene>
<proteinExistence type="predicted"/>
<dbReference type="EMBL" id="SACK01000002">
    <property type="protein sequence ID" value="RVU01575.1"/>
    <property type="molecule type" value="Genomic_DNA"/>
</dbReference>
<dbReference type="Proteomes" id="UP000282759">
    <property type="component" value="Unassembled WGS sequence"/>
</dbReference>
<organism evidence="2 3">
    <name type="scientific">Mucilaginibacter limnophilus</name>
    <dbReference type="NCBI Taxonomy" id="1932778"/>
    <lineage>
        <taxon>Bacteria</taxon>
        <taxon>Pseudomonadati</taxon>
        <taxon>Bacteroidota</taxon>
        <taxon>Sphingobacteriia</taxon>
        <taxon>Sphingobacteriales</taxon>
        <taxon>Sphingobacteriaceae</taxon>
        <taxon>Mucilaginibacter</taxon>
    </lineage>
</organism>
<dbReference type="OrthoDB" id="799541at2"/>
<evidence type="ECO:0000313" key="3">
    <source>
        <dbReference type="Proteomes" id="UP000282759"/>
    </source>
</evidence>
<protein>
    <submittedName>
        <fullName evidence="2">Uncharacterized protein</fullName>
    </submittedName>
</protein>
<keyword evidence="1" id="KW-1133">Transmembrane helix</keyword>
<keyword evidence="3" id="KW-1185">Reference proteome</keyword>
<evidence type="ECO:0000313" key="2">
    <source>
        <dbReference type="EMBL" id="RVU01575.1"/>
    </source>
</evidence>
<dbReference type="AlphaFoldDB" id="A0A3S2UPZ3"/>
<sequence>MKTITLIRLFAFFPLCGIIIPDATFAFHNAQYRWPAIHVAICILIMALIFVSFLIQALYPRLRSR</sequence>